<comment type="caution">
    <text evidence="1">The sequence shown here is derived from an EMBL/GenBank/DDBJ whole genome shotgun (WGS) entry which is preliminary data.</text>
</comment>
<dbReference type="EMBL" id="SMKI01000189">
    <property type="protein sequence ID" value="TDC73676.1"/>
    <property type="molecule type" value="Genomic_DNA"/>
</dbReference>
<evidence type="ECO:0000313" key="1">
    <source>
        <dbReference type="EMBL" id="TDC73676.1"/>
    </source>
</evidence>
<gene>
    <name evidence="1" type="ORF">E1283_18510</name>
</gene>
<dbReference type="OrthoDB" id="9789608at2"/>
<dbReference type="GO" id="GO:0046686">
    <property type="term" value="P:response to cadmium ion"/>
    <property type="evidence" value="ECO:0007669"/>
    <property type="project" value="TreeGrafter"/>
</dbReference>
<evidence type="ECO:0000313" key="2">
    <source>
        <dbReference type="Proteomes" id="UP000295345"/>
    </source>
</evidence>
<reference evidence="1 2" key="1">
    <citation type="submission" date="2019-03" db="EMBL/GenBank/DDBJ databases">
        <title>Draft genome sequences of novel Actinobacteria.</title>
        <authorList>
            <person name="Sahin N."/>
            <person name="Ay H."/>
            <person name="Saygin H."/>
        </authorList>
    </citation>
    <scope>NUCLEOTIDE SEQUENCE [LARGE SCALE GENOMIC DNA]</scope>
    <source>
        <strain evidence="1 2">DSM 41900</strain>
    </source>
</reference>
<protein>
    <recommendedName>
        <fullName evidence="3">VOC domain-containing protein</fullName>
    </recommendedName>
</protein>
<sequence length="119" mass="12536">MIGEAGSAVCGRNISSPEIRKLIVGRGCVAGVPGARSGNRTYTLFSVQPAKRRPGYANFAISIPSLELVRIDGAPGEDTRLNHLGVKVETSEQVAAATSHLTDAGLVTVEKNDTTCWPM</sequence>
<proteinExistence type="predicted"/>
<dbReference type="InterPro" id="IPR052393">
    <property type="entry name" value="Cadmium-induced_rsp"/>
</dbReference>
<dbReference type="Proteomes" id="UP000295345">
    <property type="component" value="Unassembled WGS sequence"/>
</dbReference>
<evidence type="ECO:0008006" key="3">
    <source>
        <dbReference type="Google" id="ProtNLM"/>
    </source>
</evidence>
<dbReference type="PANTHER" id="PTHR41294">
    <property type="entry name" value="CADMIUM-INDUCED PROTEIN CADI"/>
    <property type="match status" value="1"/>
</dbReference>
<dbReference type="AlphaFoldDB" id="A0A4R4TC75"/>
<name>A0A4R4TC75_9ACTN</name>
<dbReference type="PANTHER" id="PTHR41294:SF1">
    <property type="entry name" value="CADMIUM-INDUCED PROTEIN CADI"/>
    <property type="match status" value="1"/>
</dbReference>
<keyword evidence="2" id="KW-1185">Reference proteome</keyword>
<dbReference type="Gene3D" id="3.10.180.10">
    <property type="entry name" value="2,3-Dihydroxybiphenyl 1,2-Dioxygenase, domain 1"/>
    <property type="match status" value="1"/>
</dbReference>
<dbReference type="InterPro" id="IPR029068">
    <property type="entry name" value="Glyas_Bleomycin-R_OHBP_Dase"/>
</dbReference>
<accession>A0A4R4TC75</accession>
<organism evidence="1 2">
    <name type="scientific">Streptomyces hainanensis</name>
    <dbReference type="NCBI Taxonomy" id="402648"/>
    <lineage>
        <taxon>Bacteria</taxon>
        <taxon>Bacillati</taxon>
        <taxon>Actinomycetota</taxon>
        <taxon>Actinomycetes</taxon>
        <taxon>Kitasatosporales</taxon>
        <taxon>Streptomycetaceae</taxon>
        <taxon>Streptomyces</taxon>
    </lineage>
</organism>